<evidence type="ECO:0000313" key="3">
    <source>
        <dbReference type="Proteomes" id="UP000288429"/>
    </source>
</evidence>
<keyword evidence="3" id="KW-1185">Reference proteome</keyword>
<dbReference type="InterPro" id="IPR037883">
    <property type="entry name" value="Knr4/Smi1-like_sf"/>
</dbReference>
<organism evidence="2 3">
    <name type="scientific">Fusarium ambrosium</name>
    <dbReference type="NCBI Taxonomy" id="131363"/>
    <lineage>
        <taxon>Eukaryota</taxon>
        <taxon>Fungi</taxon>
        <taxon>Dikarya</taxon>
        <taxon>Ascomycota</taxon>
        <taxon>Pezizomycotina</taxon>
        <taxon>Sordariomycetes</taxon>
        <taxon>Hypocreomycetidae</taxon>
        <taxon>Hypocreales</taxon>
        <taxon>Nectriaceae</taxon>
        <taxon>Fusarium</taxon>
        <taxon>Fusarium solani species complex</taxon>
    </lineage>
</organism>
<accession>A0A428U263</accession>
<evidence type="ECO:0000313" key="2">
    <source>
        <dbReference type="EMBL" id="RSM08367.1"/>
    </source>
</evidence>
<dbReference type="EMBL" id="NIZV01000106">
    <property type="protein sequence ID" value="RSM08367.1"/>
    <property type="molecule type" value="Genomic_DNA"/>
</dbReference>
<dbReference type="Proteomes" id="UP000288429">
    <property type="component" value="Unassembled WGS sequence"/>
</dbReference>
<dbReference type="InterPro" id="IPR018958">
    <property type="entry name" value="Knr4/Smi1-like_dom"/>
</dbReference>
<comment type="caution">
    <text evidence="2">The sequence shown here is derived from an EMBL/GenBank/DDBJ whole genome shotgun (WGS) entry which is preliminary data.</text>
</comment>
<dbReference type="Gene3D" id="3.40.1580.10">
    <property type="entry name" value="SMI1/KNR4-like"/>
    <property type="match status" value="1"/>
</dbReference>
<dbReference type="SMART" id="SM00860">
    <property type="entry name" value="SMI1_KNR4"/>
    <property type="match status" value="1"/>
</dbReference>
<feature type="domain" description="Knr4/Smi1-like" evidence="1">
    <location>
        <begin position="38"/>
        <end position="210"/>
    </location>
</feature>
<proteinExistence type="predicted"/>
<dbReference type="AlphaFoldDB" id="A0A428U263"/>
<sequence>MSIRQLLDELDRNTRANATSLYEEIGEDVPESLFVLPPATDEQILALERKLDLVLPDDYKEFLKISNGFGGSWNGYYLEPPLHGVEDVEWEDILSDVLPVELHETPTGNMDLDLPGGREWPNHGKTLDLGNWDVLQALFIPPNVTRTGIEAYKECMESPETPDAIKQHTRKFIDSKYGSWEAFEKLEWVAMDQHDTESVAYGTFTQFLQERVRKSEMGTWRGQGQRDQGSFAYSCMAEHT</sequence>
<dbReference type="SUPFAM" id="SSF160631">
    <property type="entry name" value="SMI1/KNR4-like"/>
    <property type="match status" value="1"/>
</dbReference>
<name>A0A428U263_9HYPO</name>
<evidence type="ECO:0000259" key="1">
    <source>
        <dbReference type="SMART" id="SM00860"/>
    </source>
</evidence>
<dbReference type="Pfam" id="PF09346">
    <property type="entry name" value="SMI1_KNR4"/>
    <property type="match status" value="1"/>
</dbReference>
<protein>
    <recommendedName>
        <fullName evidence="1">Knr4/Smi1-like domain-containing protein</fullName>
    </recommendedName>
</protein>
<gene>
    <name evidence="2" type="ORF">CDV31_008179</name>
</gene>
<reference evidence="2 3" key="1">
    <citation type="submission" date="2017-06" db="EMBL/GenBank/DDBJ databases">
        <title>Cmopartive genomic analysis of Ambrosia Fusariam Clade fungi.</title>
        <authorList>
            <person name="Stajich J.E."/>
            <person name="Carrillo J."/>
            <person name="Kijimoto T."/>
            <person name="Eskalen A."/>
            <person name="O'Donnell K."/>
            <person name="Kasson M."/>
        </authorList>
    </citation>
    <scope>NUCLEOTIDE SEQUENCE [LARGE SCALE GENOMIC DNA]</scope>
    <source>
        <strain evidence="2 3">NRRL 20438</strain>
    </source>
</reference>